<dbReference type="EMBL" id="JAOQAZ010000013">
    <property type="protein sequence ID" value="KAJ4260536.1"/>
    <property type="molecule type" value="Genomic_DNA"/>
</dbReference>
<reference evidence="2" key="1">
    <citation type="submission" date="2022-09" db="EMBL/GenBank/DDBJ databases">
        <title>Fusarium specimens isolated from Avocado Roots.</title>
        <authorList>
            <person name="Stajich J."/>
            <person name="Roper C."/>
            <person name="Heimlech-Rivalta G."/>
        </authorList>
    </citation>
    <scope>NUCLEOTIDE SEQUENCE</scope>
    <source>
        <strain evidence="2">CF00136</strain>
    </source>
</reference>
<evidence type="ECO:0000313" key="3">
    <source>
        <dbReference type="Proteomes" id="UP001152049"/>
    </source>
</evidence>
<organism evidence="2 3">
    <name type="scientific">Fusarium torreyae</name>
    <dbReference type="NCBI Taxonomy" id="1237075"/>
    <lineage>
        <taxon>Eukaryota</taxon>
        <taxon>Fungi</taxon>
        <taxon>Dikarya</taxon>
        <taxon>Ascomycota</taxon>
        <taxon>Pezizomycotina</taxon>
        <taxon>Sordariomycetes</taxon>
        <taxon>Hypocreomycetidae</taxon>
        <taxon>Hypocreales</taxon>
        <taxon>Nectriaceae</taxon>
        <taxon>Fusarium</taxon>
    </lineage>
</organism>
<proteinExistence type="inferred from homology"/>
<gene>
    <name evidence="2" type="ORF">NW762_007277</name>
</gene>
<name>A0A9W8RXX8_9HYPO</name>
<evidence type="ECO:0000256" key="1">
    <source>
        <dbReference type="ARBA" id="ARBA00006484"/>
    </source>
</evidence>
<dbReference type="InterPro" id="IPR036291">
    <property type="entry name" value="NAD(P)-bd_dom_sf"/>
</dbReference>
<dbReference type="PANTHER" id="PTHR43544:SF36">
    <property type="entry name" value="CHAIN OXIDOREDUCTASE (CSGA), PUTATIVE (AFU_ORTHOLOGUE AFUA_4G00910)-RELATED"/>
    <property type="match status" value="1"/>
</dbReference>
<comment type="caution">
    <text evidence="2">The sequence shown here is derived from an EMBL/GenBank/DDBJ whole genome shotgun (WGS) entry which is preliminary data.</text>
</comment>
<dbReference type="GO" id="GO:0016491">
    <property type="term" value="F:oxidoreductase activity"/>
    <property type="evidence" value="ECO:0007669"/>
    <property type="project" value="TreeGrafter"/>
</dbReference>
<evidence type="ECO:0000313" key="2">
    <source>
        <dbReference type="EMBL" id="KAJ4260536.1"/>
    </source>
</evidence>
<evidence type="ECO:0008006" key="4">
    <source>
        <dbReference type="Google" id="ProtNLM"/>
    </source>
</evidence>
<dbReference type="PANTHER" id="PTHR43544">
    <property type="entry name" value="SHORT-CHAIN DEHYDROGENASE/REDUCTASE"/>
    <property type="match status" value="1"/>
</dbReference>
<dbReference type="OrthoDB" id="5296at2759"/>
<dbReference type="PRINTS" id="PR00081">
    <property type="entry name" value="GDHRDH"/>
</dbReference>
<keyword evidence="3" id="KW-1185">Reference proteome</keyword>
<dbReference type="AlphaFoldDB" id="A0A9W8RXX8"/>
<dbReference type="InterPro" id="IPR002347">
    <property type="entry name" value="SDR_fam"/>
</dbReference>
<comment type="similarity">
    <text evidence="1">Belongs to the short-chain dehydrogenases/reductases (SDR) family.</text>
</comment>
<dbReference type="InterPro" id="IPR051468">
    <property type="entry name" value="Fungal_SecMetab_SDRs"/>
</dbReference>
<dbReference type="Pfam" id="PF00106">
    <property type="entry name" value="adh_short"/>
    <property type="match status" value="1"/>
</dbReference>
<dbReference type="GO" id="GO:0005737">
    <property type="term" value="C:cytoplasm"/>
    <property type="evidence" value="ECO:0007669"/>
    <property type="project" value="TreeGrafter"/>
</dbReference>
<dbReference type="Gene3D" id="3.40.50.720">
    <property type="entry name" value="NAD(P)-binding Rossmann-like Domain"/>
    <property type="match status" value="1"/>
</dbReference>
<dbReference type="Proteomes" id="UP001152049">
    <property type="component" value="Unassembled WGS sequence"/>
</dbReference>
<sequence length="252" mass="26857">MASYFVSGASQGIGLGIVTALAAKPTSEISIIFAAARTQSDEIKKLAGDNPGRVELVPLEVTSNESIKSAVHLLERSLGDKGLDVLLNVAGVTAYAKDGIENMDNLTSIFETNVTGVHNVTSALLPLLRKGNQKKIVNFTSTIGSIEWAPKYMITPTPAYKVSKAALNMLTVQWAHSFSKEGFTIVALSPGWLKTNLGGSIADLEVETGVNASLDVILNVTKEDNGKALNIKVPGFENSPMPDHYEGGQFPW</sequence>
<protein>
    <recommendedName>
        <fullName evidence="4">NAD(P)-binding protein</fullName>
    </recommendedName>
</protein>
<dbReference type="SUPFAM" id="SSF51735">
    <property type="entry name" value="NAD(P)-binding Rossmann-fold domains"/>
    <property type="match status" value="1"/>
</dbReference>
<accession>A0A9W8RXX8</accession>